<gene>
    <name evidence="1" type="ORF">CALMAC_LOCUS5491</name>
</gene>
<accession>A0A653C1D8</accession>
<keyword evidence="2" id="KW-1185">Reference proteome</keyword>
<dbReference type="EMBL" id="CAACVG010006793">
    <property type="protein sequence ID" value="VEN41776.1"/>
    <property type="molecule type" value="Genomic_DNA"/>
</dbReference>
<sequence length="396" mass="45238">MDISSYKDKLLNLLSDTTTYRKEKFDPTHKAQISEPLSISTSTDIPKICILMVGQVPSSSCVPSSGSLKRSTSGSPIQTKGNFTKRCRLNLDKPLQYGENISKRYSFELGGMIKITNVEYGSSKPNRAPNLKYRFEPFKKPSFRSAVAVEQAVVLISPLDNNDVLTAVNFFYENPGRFSCSACDWLQLLNHEEECGRHSQGSTDDTDLLVRCVFVPDGSLRLFFKGVPFTVELDLSLSDTARTTVVLHFLCSDPGGTIRLASIFLQRESVQQQMAMTEMRFCNFIVWSTEGTFVEILSFNEAFWLYHREKALFHQKGSFQSYWVQQQMAMTEMRFCNFIVWSTEGTFVEILSFNEAFWLYHREKALFHQKGIIPELLGRLFTQSTPSITTWYMVLL</sequence>
<dbReference type="OrthoDB" id="6119443at2759"/>
<organism evidence="1 2">
    <name type="scientific">Callosobruchus maculatus</name>
    <name type="common">Southern cowpea weevil</name>
    <name type="synonym">Pulse bruchid</name>
    <dbReference type="NCBI Taxonomy" id="64391"/>
    <lineage>
        <taxon>Eukaryota</taxon>
        <taxon>Metazoa</taxon>
        <taxon>Ecdysozoa</taxon>
        <taxon>Arthropoda</taxon>
        <taxon>Hexapoda</taxon>
        <taxon>Insecta</taxon>
        <taxon>Pterygota</taxon>
        <taxon>Neoptera</taxon>
        <taxon>Endopterygota</taxon>
        <taxon>Coleoptera</taxon>
        <taxon>Polyphaga</taxon>
        <taxon>Cucujiformia</taxon>
        <taxon>Chrysomeloidea</taxon>
        <taxon>Chrysomelidae</taxon>
        <taxon>Bruchinae</taxon>
        <taxon>Bruchini</taxon>
        <taxon>Callosobruchus</taxon>
    </lineage>
</organism>
<reference evidence="1 2" key="1">
    <citation type="submission" date="2019-01" db="EMBL/GenBank/DDBJ databases">
        <authorList>
            <person name="Sayadi A."/>
        </authorList>
    </citation>
    <scope>NUCLEOTIDE SEQUENCE [LARGE SCALE GENOMIC DNA]</scope>
</reference>
<name>A0A653C1D8_CALMS</name>
<dbReference type="AlphaFoldDB" id="A0A653C1D8"/>
<evidence type="ECO:0000313" key="2">
    <source>
        <dbReference type="Proteomes" id="UP000410492"/>
    </source>
</evidence>
<protein>
    <submittedName>
        <fullName evidence="1">Uncharacterized protein</fullName>
    </submittedName>
</protein>
<evidence type="ECO:0000313" key="1">
    <source>
        <dbReference type="EMBL" id="VEN41776.1"/>
    </source>
</evidence>
<proteinExistence type="predicted"/>
<dbReference type="Proteomes" id="UP000410492">
    <property type="component" value="Unassembled WGS sequence"/>
</dbReference>